<accession>A0AA36NMY7</accession>
<gene>
    <name evidence="1" type="ORF">EVOR1521_LOCUS31249</name>
</gene>
<protein>
    <submittedName>
        <fullName evidence="1">Uncharacterized protein</fullName>
    </submittedName>
</protein>
<comment type="caution">
    <text evidence="1">The sequence shown here is derived from an EMBL/GenBank/DDBJ whole genome shotgun (WGS) entry which is preliminary data.</text>
</comment>
<dbReference type="Proteomes" id="UP001178507">
    <property type="component" value="Unassembled WGS sequence"/>
</dbReference>
<dbReference type="EMBL" id="CAUJNA010003816">
    <property type="protein sequence ID" value="CAJ1410423.1"/>
    <property type="molecule type" value="Genomic_DNA"/>
</dbReference>
<dbReference type="AlphaFoldDB" id="A0AA36NMY7"/>
<organism evidence="1 2">
    <name type="scientific">Effrenium voratum</name>
    <dbReference type="NCBI Taxonomy" id="2562239"/>
    <lineage>
        <taxon>Eukaryota</taxon>
        <taxon>Sar</taxon>
        <taxon>Alveolata</taxon>
        <taxon>Dinophyceae</taxon>
        <taxon>Suessiales</taxon>
        <taxon>Symbiodiniaceae</taxon>
        <taxon>Effrenium</taxon>
    </lineage>
</organism>
<name>A0AA36NMY7_9DINO</name>
<proteinExistence type="predicted"/>
<keyword evidence="2" id="KW-1185">Reference proteome</keyword>
<reference evidence="1" key="1">
    <citation type="submission" date="2023-08" db="EMBL/GenBank/DDBJ databases">
        <authorList>
            <person name="Chen Y."/>
            <person name="Shah S."/>
            <person name="Dougan E. K."/>
            <person name="Thang M."/>
            <person name="Chan C."/>
        </authorList>
    </citation>
    <scope>NUCLEOTIDE SEQUENCE</scope>
</reference>
<evidence type="ECO:0000313" key="1">
    <source>
        <dbReference type="EMBL" id="CAJ1410423.1"/>
    </source>
</evidence>
<sequence>MRWLAWVGLAWAKPEMAGPELLTDLDAGLASRNLSKIQAVLMSIANSNSSNSSDDGTVENMLSDVDDIVNNTLQPSVKSDFHVAQSELSGFYELFLRCEEEQLSNFKDSVTVQRAVAAGAEEHNACRRQQVISLDEKLSCETLLNASVTAKEAKCQLFHSTARVPDISVCNAAMDEDVEAFHERKIKEFRHGLDLLLERQKGCQEANLQVKDQQGACALTGEHFADQKAACDRKQLEVDTAVCRLQRRMGTNCAAYNACRAQAMVSFSEANESAKMTEAELQTTWKMLEQVRCMIDGAKQRDPHRVALCSDKTHFSVAHLTLNYTGTPPMAPCQALSESPGGAEYMQELYGHLPEQAPAAPCQAACCLKI</sequence>
<evidence type="ECO:0000313" key="2">
    <source>
        <dbReference type="Proteomes" id="UP001178507"/>
    </source>
</evidence>